<dbReference type="RefSeq" id="WP_188834949.1">
    <property type="nucleotide sequence ID" value="NZ_BMHI01000001.1"/>
</dbReference>
<feature type="transmembrane region" description="Helical" evidence="5">
    <location>
        <begin position="130"/>
        <end position="149"/>
    </location>
</feature>
<sequence>MYDTIVWIVEALLAVFFLAAGIPKLLGAVSERWDGFDRLPRGLTVLIGTCEVAAGIGLVAPVVFDTADWLTPLAGLGIAVISLMASGFHLRQLEWLPALETALWAALAGAVVWARWDEFADGPSLPRHDVLPTVLLVLILAVIANLVVLSRTATPGKAPAAVEGAKPGEPVR</sequence>
<evidence type="ECO:0000256" key="1">
    <source>
        <dbReference type="ARBA" id="ARBA00004141"/>
    </source>
</evidence>
<feature type="transmembrane region" description="Helical" evidence="5">
    <location>
        <begin position="6"/>
        <end position="30"/>
    </location>
</feature>
<evidence type="ECO:0000256" key="4">
    <source>
        <dbReference type="ARBA" id="ARBA00023136"/>
    </source>
</evidence>
<keyword evidence="7" id="KW-1185">Reference proteome</keyword>
<accession>A0A916WNG1</accession>
<feature type="transmembrane region" description="Helical" evidence="5">
    <location>
        <begin position="69"/>
        <end position="88"/>
    </location>
</feature>
<evidence type="ECO:0000313" key="6">
    <source>
        <dbReference type="EMBL" id="GGB14426.1"/>
    </source>
</evidence>
<keyword evidence="3 5" id="KW-1133">Transmembrane helix</keyword>
<gene>
    <name evidence="6" type="ORF">GCM10011492_00050</name>
</gene>
<name>A0A916WNG1_9MICO</name>
<dbReference type="Pfam" id="PF13564">
    <property type="entry name" value="DoxX_2"/>
    <property type="match status" value="1"/>
</dbReference>
<evidence type="ECO:0000256" key="2">
    <source>
        <dbReference type="ARBA" id="ARBA00022692"/>
    </source>
</evidence>
<evidence type="ECO:0000313" key="7">
    <source>
        <dbReference type="Proteomes" id="UP000636793"/>
    </source>
</evidence>
<evidence type="ECO:0008006" key="8">
    <source>
        <dbReference type="Google" id="ProtNLM"/>
    </source>
</evidence>
<dbReference type="InterPro" id="IPR032808">
    <property type="entry name" value="DoxX"/>
</dbReference>
<keyword evidence="2 5" id="KW-0812">Transmembrane</keyword>
<reference evidence="6" key="2">
    <citation type="submission" date="2020-09" db="EMBL/GenBank/DDBJ databases">
        <authorList>
            <person name="Sun Q."/>
            <person name="Zhou Y."/>
        </authorList>
    </citation>
    <scope>NUCLEOTIDE SEQUENCE</scope>
    <source>
        <strain evidence="6">CGMCC 1.15085</strain>
    </source>
</reference>
<dbReference type="Proteomes" id="UP000636793">
    <property type="component" value="Unassembled WGS sequence"/>
</dbReference>
<dbReference type="GO" id="GO:0016020">
    <property type="term" value="C:membrane"/>
    <property type="evidence" value="ECO:0007669"/>
    <property type="project" value="UniProtKB-SubCell"/>
</dbReference>
<dbReference type="EMBL" id="BMHI01000001">
    <property type="protein sequence ID" value="GGB14426.1"/>
    <property type="molecule type" value="Genomic_DNA"/>
</dbReference>
<organism evidence="6 7">
    <name type="scientific">Flexivirga endophytica</name>
    <dbReference type="NCBI Taxonomy" id="1849103"/>
    <lineage>
        <taxon>Bacteria</taxon>
        <taxon>Bacillati</taxon>
        <taxon>Actinomycetota</taxon>
        <taxon>Actinomycetes</taxon>
        <taxon>Micrococcales</taxon>
        <taxon>Dermacoccaceae</taxon>
        <taxon>Flexivirga</taxon>
    </lineage>
</organism>
<keyword evidence="4 5" id="KW-0472">Membrane</keyword>
<comment type="caution">
    <text evidence="6">The sequence shown here is derived from an EMBL/GenBank/DDBJ whole genome shotgun (WGS) entry which is preliminary data.</text>
</comment>
<feature type="transmembrane region" description="Helical" evidence="5">
    <location>
        <begin position="95"/>
        <end position="114"/>
    </location>
</feature>
<dbReference type="AlphaFoldDB" id="A0A916WNG1"/>
<reference evidence="6" key="1">
    <citation type="journal article" date="2014" name="Int. J. Syst. Evol. Microbiol.">
        <title>Complete genome sequence of Corynebacterium casei LMG S-19264T (=DSM 44701T), isolated from a smear-ripened cheese.</title>
        <authorList>
            <consortium name="US DOE Joint Genome Institute (JGI-PGF)"/>
            <person name="Walter F."/>
            <person name="Albersmeier A."/>
            <person name="Kalinowski J."/>
            <person name="Ruckert C."/>
        </authorList>
    </citation>
    <scope>NUCLEOTIDE SEQUENCE</scope>
    <source>
        <strain evidence="6">CGMCC 1.15085</strain>
    </source>
</reference>
<protein>
    <recommendedName>
        <fullName evidence="8">DoxX family protein</fullName>
    </recommendedName>
</protein>
<evidence type="ECO:0000256" key="5">
    <source>
        <dbReference type="SAM" id="Phobius"/>
    </source>
</evidence>
<comment type="subcellular location">
    <subcellularLocation>
        <location evidence="1">Membrane</location>
        <topology evidence="1">Multi-pass membrane protein</topology>
    </subcellularLocation>
</comment>
<proteinExistence type="predicted"/>
<feature type="transmembrane region" description="Helical" evidence="5">
    <location>
        <begin position="42"/>
        <end position="63"/>
    </location>
</feature>
<evidence type="ECO:0000256" key="3">
    <source>
        <dbReference type="ARBA" id="ARBA00022989"/>
    </source>
</evidence>